<feature type="non-terminal residue" evidence="2">
    <location>
        <position position="1"/>
    </location>
</feature>
<dbReference type="EMBL" id="BTSY01000002">
    <property type="protein sequence ID" value="GMT15225.1"/>
    <property type="molecule type" value="Genomic_DNA"/>
</dbReference>
<organism evidence="2 3">
    <name type="scientific">Pristionchus fissidentatus</name>
    <dbReference type="NCBI Taxonomy" id="1538716"/>
    <lineage>
        <taxon>Eukaryota</taxon>
        <taxon>Metazoa</taxon>
        <taxon>Ecdysozoa</taxon>
        <taxon>Nematoda</taxon>
        <taxon>Chromadorea</taxon>
        <taxon>Rhabditida</taxon>
        <taxon>Rhabditina</taxon>
        <taxon>Diplogasteromorpha</taxon>
        <taxon>Diplogasteroidea</taxon>
        <taxon>Neodiplogasteridae</taxon>
        <taxon>Pristionchus</taxon>
    </lineage>
</organism>
<dbReference type="InterPro" id="IPR003033">
    <property type="entry name" value="SCP2_sterol-bd_dom"/>
</dbReference>
<protein>
    <recommendedName>
        <fullName evidence="1">SCP2 domain-containing protein</fullName>
    </recommendedName>
</protein>
<evidence type="ECO:0000313" key="3">
    <source>
        <dbReference type="Proteomes" id="UP001432322"/>
    </source>
</evidence>
<feature type="domain" description="SCP2" evidence="1">
    <location>
        <begin position="12"/>
        <end position="118"/>
    </location>
</feature>
<gene>
    <name evidence="2" type="ORF">PFISCL1PPCAC_6522</name>
</gene>
<accession>A0AAV5VBC8</accession>
<proteinExistence type="predicted"/>
<dbReference type="PANTHER" id="PTHR10094:SF25">
    <property type="entry name" value="SCP2 STEROL-BINDING DOMAIN-CONTAINING PROTEIN 1"/>
    <property type="match status" value="1"/>
</dbReference>
<dbReference type="InterPro" id="IPR036527">
    <property type="entry name" value="SCP2_sterol-bd_dom_sf"/>
</dbReference>
<evidence type="ECO:0000259" key="1">
    <source>
        <dbReference type="Pfam" id="PF02036"/>
    </source>
</evidence>
<name>A0AAV5VBC8_9BILA</name>
<dbReference type="PANTHER" id="PTHR10094">
    <property type="entry name" value="STEROL CARRIER PROTEIN 2 SCP-2 FAMILY PROTEIN"/>
    <property type="match status" value="1"/>
</dbReference>
<dbReference type="Gene3D" id="3.30.1050.10">
    <property type="entry name" value="SCP2 sterol-binding domain"/>
    <property type="match status" value="1"/>
</dbReference>
<comment type="caution">
    <text evidence="2">The sequence shown here is derived from an EMBL/GenBank/DDBJ whole genome shotgun (WGS) entry which is preliminary data.</text>
</comment>
<dbReference type="GO" id="GO:0005829">
    <property type="term" value="C:cytosol"/>
    <property type="evidence" value="ECO:0007669"/>
    <property type="project" value="TreeGrafter"/>
</dbReference>
<reference evidence="2" key="1">
    <citation type="submission" date="2023-10" db="EMBL/GenBank/DDBJ databases">
        <title>Genome assembly of Pristionchus species.</title>
        <authorList>
            <person name="Yoshida K."/>
            <person name="Sommer R.J."/>
        </authorList>
    </citation>
    <scope>NUCLEOTIDE SEQUENCE</scope>
    <source>
        <strain evidence="2">RS5133</strain>
    </source>
</reference>
<sequence length="126" mass="13729">STMPEILSAVLFDTIKEELPNNQYQAELKKVNGIVVYEVLKDGKPAGKWTMDLKSPPGDVYKGDPKNGVKPTVQVTIEDEVFVALAAGELDPVKAFMSGKVKAKGNIMLLQKLSNILKNVNAKAKM</sequence>
<dbReference type="SUPFAM" id="SSF55718">
    <property type="entry name" value="SCP-like"/>
    <property type="match status" value="1"/>
</dbReference>
<dbReference type="Proteomes" id="UP001432322">
    <property type="component" value="Unassembled WGS sequence"/>
</dbReference>
<evidence type="ECO:0000313" key="2">
    <source>
        <dbReference type="EMBL" id="GMT15225.1"/>
    </source>
</evidence>
<keyword evidence="3" id="KW-1185">Reference proteome</keyword>
<dbReference type="Pfam" id="PF02036">
    <property type="entry name" value="SCP2"/>
    <property type="match status" value="1"/>
</dbReference>
<dbReference type="AlphaFoldDB" id="A0AAV5VBC8"/>